<proteinExistence type="predicted"/>
<evidence type="ECO:0000256" key="1">
    <source>
        <dbReference type="SAM" id="SignalP"/>
    </source>
</evidence>
<gene>
    <name evidence="2" type="ORF">SAMN06265376_101738</name>
</gene>
<organism evidence="2 3">
    <name type="scientific">Dokdonia pacifica</name>
    <dbReference type="NCBI Taxonomy" id="1627892"/>
    <lineage>
        <taxon>Bacteria</taxon>
        <taxon>Pseudomonadati</taxon>
        <taxon>Bacteroidota</taxon>
        <taxon>Flavobacteriia</taxon>
        <taxon>Flavobacteriales</taxon>
        <taxon>Flavobacteriaceae</taxon>
        <taxon>Dokdonia</taxon>
    </lineage>
</organism>
<name>A0A238W6Q4_9FLAO</name>
<dbReference type="EMBL" id="FZNY01000001">
    <property type="protein sequence ID" value="SNR42101.1"/>
    <property type="molecule type" value="Genomic_DNA"/>
</dbReference>
<dbReference type="RefSeq" id="WP_089370056.1">
    <property type="nucleotide sequence ID" value="NZ_BMEP01000002.1"/>
</dbReference>
<feature type="signal peptide" evidence="1">
    <location>
        <begin position="1"/>
        <end position="22"/>
    </location>
</feature>
<feature type="chain" id="PRO_5012782726" evidence="1">
    <location>
        <begin position="23"/>
        <end position="244"/>
    </location>
</feature>
<protein>
    <submittedName>
        <fullName evidence="2">Uncharacterized protein</fullName>
    </submittedName>
</protein>
<reference evidence="2 3" key="1">
    <citation type="submission" date="2017-06" db="EMBL/GenBank/DDBJ databases">
        <authorList>
            <person name="Kim H.J."/>
            <person name="Triplett B.A."/>
        </authorList>
    </citation>
    <scope>NUCLEOTIDE SEQUENCE [LARGE SCALE GENOMIC DNA]</scope>
    <source>
        <strain evidence="2 3">DSM 25597</strain>
    </source>
</reference>
<accession>A0A238W6Q4</accession>
<evidence type="ECO:0000313" key="2">
    <source>
        <dbReference type="EMBL" id="SNR42101.1"/>
    </source>
</evidence>
<dbReference type="Proteomes" id="UP000198379">
    <property type="component" value="Unassembled WGS sequence"/>
</dbReference>
<keyword evidence="3" id="KW-1185">Reference proteome</keyword>
<dbReference type="AlphaFoldDB" id="A0A238W6Q4"/>
<dbReference type="OrthoDB" id="1444204at2"/>
<evidence type="ECO:0000313" key="3">
    <source>
        <dbReference type="Proteomes" id="UP000198379"/>
    </source>
</evidence>
<sequence length="244" mass="28901">MKFKIPVITFVSLLILCLACKAQNISDTTKNDIIEEWFVYANYGEVNSWTLHKDKMVFKSPWNTTNFKGIDTVYMYIQKELPTNHIVVHNKRKKEPYAILDIEKTTDGKKIAMTPIVSGNSIQEVVKKFNTEKIPSWIDLRKRYWYNKEMIMSLDTMPGLDEVTPEDMLIALQWREPLSIKLQAYLEDTNGSRSFMIYRFVENYRNERLIELGYNPYKQVIYNLEEQFKDAPEVLKLLKEEIKF</sequence>
<keyword evidence="1" id="KW-0732">Signal</keyword>